<dbReference type="PANTHER" id="PTHR12159">
    <property type="entry name" value="G/T AND G/U MISMATCH-SPECIFIC DNA GLYCOSYLASE"/>
    <property type="match status" value="1"/>
</dbReference>
<accession>A0AAJ0BC24</accession>
<evidence type="ECO:0000313" key="6">
    <source>
        <dbReference type="EMBL" id="KAK1755267.1"/>
    </source>
</evidence>
<dbReference type="Pfam" id="PF03167">
    <property type="entry name" value="UDG"/>
    <property type="match status" value="1"/>
</dbReference>
<proteinExistence type="predicted"/>
<keyword evidence="2 6" id="KW-0378">Hydrolase</keyword>
<dbReference type="InterPro" id="IPR036895">
    <property type="entry name" value="Uracil-DNA_glycosylase-like_sf"/>
</dbReference>
<feature type="compositionally biased region" description="Pro residues" evidence="4">
    <location>
        <begin position="65"/>
        <end position="78"/>
    </location>
</feature>
<evidence type="ECO:0000259" key="5">
    <source>
        <dbReference type="SMART" id="SM00986"/>
    </source>
</evidence>
<sequence length="335" mass="36950">MASESPQETPAQQNDGTPPPPSFSRHLKLNDFMYKGGSTTTTAAGGPLRRSPRLGSTPSGSDTAPTPPPTRPTPPAARPSPTKRKTPTNDPPDSQTITTTTTSKRPRQKPSSSYAPPSHYAHLPPLQDVLSPNLLVLFIGLNPGIQTARTGHAYAHPTNLFWRLLHTSGITPDRQLAPTEDRTLPSLYSLGNTNIVARPSRNGAELSRGEMDAGVDILEAKARRWRPEAVCVVGKSIWESLWRVRHGRSIRAHEFRYGWQDESENIGVGDQQTEDEVEEGVEYRSDWKGARVFVATSTSGLAATLSPQEKQRIWRELGEWVEKRREERAAAKTES</sequence>
<gene>
    <name evidence="6" type="ORF">QBC47DRAFT_383241</name>
</gene>
<feature type="compositionally biased region" description="Low complexity" evidence="4">
    <location>
        <begin position="91"/>
        <end position="120"/>
    </location>
</feature>
<name>A0AAJ0BC24_9PEZI</name>
<dbReference type="InterPro" id="IPR005122">
    <property type="entry name" value="Uracil-DNA_glycosylase-like"/>
</dbReference>
<feature type="compositionally biased region" description="Low complexity" evidence="4">
    <location>
        <begin position="36"/>
        <end position="46"/>
    </location>
</feature>
<dbReference type="Gene3D" id="3.40.470.10">
    <property type="entry name" value="Uracil-DNA glycosylase-like domain"/>
    <property type="match status" value="1"/>
</dbReference>
<keyword evidence="1" id="KW-0227">DNA damage</keyword>
<dbReference type="CDD" id="cd10028">
    <property type="entry name" value="UDG-F2_TDG_MUG"/>
    <property type="match status" value="1"/>
</dbReference>
<dbReference type="SMART" id="SM00986">
    <property type="entry name" value="UDG"/>
    <property type="match status" value="1"/>
</dbReference>
<comment type="caution">
    <text evidence="6">The sequence shown here is derived from an EMBL/GenBank/DDBJ whole genome shotgun (WGS) entry which is preliminary data.</text>
</comment>
<dbReference type="AlphaFoldDB" id="A0AAJ0BC24"/>
<organism evidence="6 7">
    <name type="scientific">Echria macrotheca</name>
    <dbReference type="NCBI Taxonomy" id="438768"/>
    <lineage>
        <taxon>Eukaryota</taxon>
        <taxon>Fungi</taxon>
        <taxon>Dikarya</taxon>
        <taxon>Ascomycota</taxon>
        <taxon>Pezizomycotina</taxon>
        <taxon>Sordariomycetes</taxon>
        <taxon>Sordariomycetidae</taxon>
        <taxon>Sordariales</taxon>
        <taxon>Schizotheciaceae</taxon>
        <taxon>Echria</taxon>
    </lineage>
</organism>
<dbReference type="PANTHER" id="PTHR12159:SF9">
    <property type="entry name" value="G_T MISMATCH-SPECIFIC THYMINE DNA GLYCOSYLASE"/>
    <property type="match status" value="1"/>
</dbReference>
<evidence type="ECO:0000313" key="7">
    <source>
        <dbReference type="Proteomes" id="UP001239445"/>
    </source>
</evidence>
<dbReference type="InterPro" id="IPR015637">
    <property type="entry name" value="MUG/TDG"/>
</dbReference>
<evidence type="ECO:0000256" key="1">
    <source>
        <dbReference type="ARBA" id="ARBA00022763"/>
    </source>
</evidence>
<feature type="domain" description="Uracil-DNA glycosylase-like" evidence="5">
    <location>
        <begin position="127"/>
        <end position="318"/>
    </location>
</feature>
<dbReference type="Proteomes" id="UP001239445">
    <property type="component" value="Unassembled WGS sequence"/>
</dbReference>
<evidence type="ECO:0000256" key="4">
    <source>
        <dbReference type="SAM" id="MobiDB-lite"/>
    </source>
</evidence>
<dbReference type="SUPFAM" id="SSF52141">
    <property type="entry name" value="Uracil-DNA glycosylase-like"/>
    <property type="match status" value="1"/>
</dbReference>
<keyword evidence="3" id="KW-0234">DNA repair</keyword>
<protein>
    <submittedName>
        <fullName evidence="6">Hydrolase-like protein</fullName>
    </submittedName>
</protein>
<dbReference type="EMBL" id="MU839834">
    <property type="protein sequence ID" value="KAK1755267.1"/>
    <property type="molecule type" value="Genomic_DNA"/>
</dbReference>
<feature type="compositionally biased region" description="Polar residues" evidence="4">
    <location>
        <begin position="1"/>
        <end position="16"/>
    </location>
</feature>
<dbReference type="GO" id="GO:0008263">
    <property type="term" value="F:pyrimidine-specific mismatch base pair DNA N-glycosylase activity"/>
    <property type="evidence" value="ECO:0007669"/>
    <property type="project" value="TreeGrafter"/>
</dbReference>
<dbReference type="FunFam" id="3.40.470.10:FF:000010">
    <property type="entry name" value="G/U mismatch-specific DNA glycosylase"/>
    <property type="match status" value="1"/>
</dbReference>
<feature type="region of interest" description="Disordered" evidence="4">
    <location>
        <begin position="1"/>
        <end position="120"/>
    </location>
</feature>
<reference evidence="6" key="1">
    <citation type="submission" date="2023-06" db="EMBL/GenBank/DDBJ databases">
        <title>Genome-scale phylogeny and comparative genomics of the fungal order Sordariales.</title>
        <authorList>
            <consortium name="Lawrence Berkeley National Laboratory"/>
            <person name="Hensen N."/>
            <person name="Bonometti L."/>
            <person name="Westerberg I."/>
            <person name="Brannstrom I.O."/>
            <person name="Guillou S."/>
            <person name="Cros-Aarteil S."/>
            <person name="Calhoun S."/>
            <person name="Haridas S."/>
            <person name="Kuo A."/>
            <person name="Mondo S."/>
            <person name="Pangilinan J."/>
            <person name="Riley R."/>
            <person name="Labutti K."/>
            <person name="Andreopoulos B."/>
            <person name="Lipzen A."/>
            <person name="Chen C."/>
            <person name="Yanf M."/>
            <person name="Daum C."/>
            <person name="Ng V."/>
            <person name="Clum A."/>
            <person name="Steindorff A."/>
            <person name="Ohm R."/>
            <person name="Martin F."/>
            <person name="Silar P."/>
            <person name="Natvig D."/>
            <person name="Lalanne C."/>
            <person name="Gautier V."/>
            <person name="Ament-Velasquez S.L."/>
            <person name="Kruys A."/>
            <person name="Hutchinson M.I."/>
            <person name="Powell A.J."/>
            <person name="Barry K."/>
            <person name="Miller A.N."/>
            <person name="Grigoriev I.V."/>
            <person name="Debuchy R."/>
            <person name="Gladieux P."/>
            <person name="Thoren M.H."/>
            <person name="Johannesson H."/>
        </authorList>
    </citation>
    <scope>NUCLEOTIDE SEQUENCE</scope>
    <source>
        <strain evidence="6">PSN4</strain>
    </source>
</reference>
<evidence type="ECO:0000256" key="2">
    <source>
        <dbReference type="ARBA" id="ARBA00022801"/>
    </source>
</evidence>
<keyword evidence="7" id="KW-1185">Reference proteome</keyword>
<dbReference type="SMART" id="SM00987">
    <property type="entry name" value="UreE_C"/>
    <property type="match status" value="1"/>
</dbReference>
<dbReference type="GO" id="GO:0006285">
    <property type="term" value="P:base-excision repair, AP site formation"/>
    <property type="evidence" value="ECO:0007669"/>
    <property type="project" value="InterPro"/>
</dbReference>
<dbReference type="GO" id="GO:0004844">
    <property type="term" value="F:uracil DNA N-glycosylase activity"/>
    <property type="evidence" value="ECO:0007669"/>
    <property type="project" value="TreeGrafter"/>
</dbReference>
<evidence type="ECO:0000256" key="3">
    <source>
        <dbReference type="ARBA" id="ARBA00023204"/>
    </source>
</evidence>